<sequence>MINRITIENLKRIDQGTLLDPTFFTKVEDFVYEIEAEGSPDMAREIFLSVSATLNKSDERAIKKYLPILCALRLISLISVSDNEKKIFLGDNIITLLNQNYVNVKFWLKFVFSAYAAEDETQQDLQKLFVSSLSESSALISEKNIQITTGQVRPLVKNWIYDYNAYVPLNKERSASDETAYINQSPNTKLLTPDQRNLLLKLLRIYDWLRFDVLVPKKIIEDLQEAASERPILTARVNRVEKIETPIPPQPQSAFDQKISQASASAHGLDLEALKHRVEETEIRNQRSEIKDQTTIPKNSITLTPDEIKREVSAPELAAPTGSFSKEIASSQAPRNDRVGVVPPPPAVMKPVAPINASASGLRSLNDIKTIEDLKKITVMFLRQGPLQNQISNIKNQILRLAAANNLLPYYAVVVFEQSPLFQAYLKKGSSKMIDQKSDIDLSQEEFEAIADLRKEIERL</sequence>
<reference evidence="1 2" key="1">
    <citation type="journal article" date="2016" name="Nat. Commun.">
        <title>Thousands of microbial genomes shed light on interconnected biogeochemical processes in an aquifer system.</title>
        <authorList>
            <person name="Anantharaman K."/>
            <person name="Brown C.T."/>
            <person name="Hug L.A."/>
            <person name="Sharon I."/>
            <person name="Castelle C.J."/>
            <person name="Probst A.J."/>
            <person name="Thomas B.C."/>
            <person name="Singh A."/>
            <person name="Wilkins M.J."/>
            <person name="Karaoz U."/>
            <person name="Brodie E.L."/>
            <person name="Williams K.H."/>
            <person name="Hubbard S.S."/>
            <person name="Banfield J.F."/>
        </authorList>
    </citation>
    <scope>NUCLEOTIDE SEQUENCE [LARGE SCALE GENOMIC DNA]</scope>
</reference>
<gene>
    <name evidence="1" type="ORF">A3B10_04165</name>
</gene>
<dbReference type="Proteomes" id="UP000177281">
    <property type="component" value="Unassembled WGS sequence"/>
</dbReference>
<evidence type="ECO:0000313" key="1">
    <source>
        <dbReference type="EMBL" id="OGE97310.1"/>
    </source>
</evidence>
<protein>
    <submittedName>
        <fullName evidence="1">Uncharacterized protein</fullName>
    </submittedName>
</protein>
<dbReference type="STRING" id="1817841.A3B10_04165"/>
<name>A0A1F5Q666_9BACT</name>
<comment type="caution">
    <text evidence="1">The sequence shown here is derived from an EMBL/GenBank/DDBJ whole genome shotgun (WGS) entry which is preliminary data.</text>
</comment>
<accession>A0A1F5Q666</accession>
<evidence type="ECO:0000313" key="2">
    <source>
        <dbReference type="Proteomes" id="UP000177281"/>
    </source>
</evidence>
<proteinExistence type="predicted"/>
<dbReference type="AlphaFoldDB" id="A0A1F5Q666"/>
<organism evidence="1 2">
    <name type="scientific">Candidatus Doudnabacteria bacterium RIFCSPLOWO2_01_FULL_44_21</name>
    <dbReference type="NCBI Taxonomy" id="1817841"/>
    <lineage>
        <taxon>Bacteria</taxon>
        <taxon>Candidatus Doudnaibacteriota</taxon>
    </lineage>
</organism>
<dbReference type="EMBL" id="MFFB01000002">
    <property type="protein sequence ID" value="OGE97310.1"/>
    <property type="molecule type" value="Genomic_DNA"/>
</dbReference>